<dbReference type="PANTHER" id="PTHR30461:SF23">
    <property type="entry name" value="DNA RECOMBINASE-RELATED"/>
    <property type="match status" value="1"/>
</dbReference>
<dbReference type="PANTHER" id="PTHR30461">
    <property type="entry name" value="DNA-INVERTASE FROM LAMBDOID PROPHAGE"/>
    <property type="match status" value="1"/>
</dbReference>
<feature type="compositionally biased region" description="Basic residues" evidence="1">
    <location>
        <begin position="32"/>
        <end position="43"/>
    </location>
</feature>
<feature type="region of interest" description="Disordered" evidence="1">
    <location>
        <begin position="28"/>
        <end position="50"/>
    </location>
</feature>
<dbReference type="EMBL" id="AAMO01000005">
    <property type="protein sequence ID" value="EAQ03120.1"/>
    <property type="molecule type" value="Genomic_DNA"/>
</dbReference>
<dbReference type="PROSITE" id="PS51737">
    <property type="entry name" value="RECOMBINASE_DNA_BIND"/>
    <property type="match status" value="1"/>
</dbReference>
<organism evidence="3 4">
    <name type="scientific">Pseudooceanicola batsensis (strain ATCC BAA-863 / DSM 15984 / KCTC 12145 / HTCC2597)</name>
    <name type="common">Oceanicola batsensis</name>
    <dbReference type="NCBI Taxonomy" id="252305"/>
    <lineage>
        <taxon>Bacteria</taxon>
        <taxon>Pseudomonadati</taxon>
        <taxon>Pseudomonadota</taxon>
        <taxon>Alphaproteobacteria</taxon>
        <taxon>Rhodobacterales</taxon>
        <taxon>Paracoccaceae</taxon>
        <taxon>Pseudooceanicola</taxon>
    </lineage>
</organism>
<sequence length="388" mass="42900">MRRIFREYIEGKSPLKIAAGLNADLIPSPAKGTRRKTSGHWKHNTINGNPERGTGILNNELYAGRRVWNRLRYSKDPTTGRRVSRLNDRSKWTVVETPDLRIIDEETWAAAKQRQAAMRARRGKAEPGTSTLAVTRDNRRRKYLLSGLVRCGLCGGPMTIAGGNPKGGKRRYYCANAREKGPAVCKGMPGVLQSKIEELALSGVRHGMMQDAAYDQFRADFEGHLRATQSTVGEDLRLRDRMIAEQQAKVDNIFEAIETGEFSPPLVARLNKLQAELDQMKSQREAATPAPVELPDDMPALYRAHVADLVGMLSDPSVRDRASDALRELISAVIVRPHPGGGHEVELEGKLLEMLTKAKPAGEAGFRSNQSSLELVAGVGFEPTTFRL</sequence>
<evidence type="ECO:0000313" key="3">
    <source>
        <dbReference type="EMBL" id="EAQ03120.1"/>
    </source>
</evidence>
<dbReference type="InterPro" id="IPR025827">
    <property type="entry name" value="Zn_ribbon_recom_dom"/>
</dbReference>
<dbReference type="Pfam" id="PF07508">
    <property type="entry name" value="Recombinase"/>
    <property type="match status" value="1"/>
</dbReference>
<evidence type="ECO:0000313" key="4">
    <source>
        <dbReference type="Proteomes" id="UP000004318"/>
    </source>
</evidence>
<reference evidence="3 4" key="1">
    <citation type="journal article" date="2010" name="J. Bacteriol.">
        <title>Genome sequences of Oceanicola granulosus HTCC2516(T) and Oceanicola batsensis HTCC2597(TDelta).</title>
        <authorList>
            <person name="Thrash J.C."/>
            <person name="Cho J.C."/>
            <person name="Vergin K.L."/>
            <person name="Giovannoni S.J."/>
        </authorList>
    </citation>
    <scope>NUCLEOTIDE SEQUENCE [LARGE SCALE GENOMIC DNA]</scope>
    <source>
        <strain evidence="4">ATCC BAA-863 / DSM 15984 / KCTC 12145 / HTCC2597</strain>
    </source>
</reference>
<accession>A3TY86</accession>
<gene>
    <name evidence="3" type="ORF">OB2597_13288</name>
</gene>
<feature type="domain" description="Recombinase" evidence="2">
    <location>
        <begin position="1"/>
        <end position="123"/>
    </location>
</feature>
<proteinExistence type="predicted"/>
<dbReference type="GO" id="GO:0000150">
    <property type="term" value="F:DNA strand exchange activity"/>
    <property type="evidence" value="ECO:0007669"/>
    <property type="project" value="InterPro"/>
</dbReference>
<comment type="caution">
    <text evidence="3">The sequence shown here is derived from an EMBL/GenBank/DDBJ whole genome shotgun (WGS) entry which is preliminary data.</text>
</comment>
<dbReference type="AlphaFoldDB" id="A3TY86"/>
<dbReference type="InterPro" id="IPR011109">
    <property type="entry name" value="DNA_bind_recombinase_dom"/>
</dbReference>
<protein>
    <submittedName>
        <fullName evidence="3">Site-specific recombinase and resolvase superfamily protein</fullName>
    </submittedName>
</protein>
<keyword evidence="4" id="KW-1185">Reference proteome</keyword>
<dbReference type="Pfam" id="PF13408">
    <property type="entry name" value="Zn_ribbon_recom"/>
    <property type="match status" value="1"/>
</dbReference>
<dbReference type="STRING" id="252305.OB2597_13288"/>
<name>A3TY86_PSEBH</name>
<dbReference type="eggNOG" id="COG1961">
    <property type="taxonomic scope" value="Bacteria"/>
</dbReference>
<dbReference type="HOGENOM" id="CLU_010686_18_13_5"/>
<dbReference type="GO" id="GO:0003677">
    <property type="term" value="F:DNA binding"/>
    <property type="evidence" value="ECO:0007669"/>
    <property type="project" value="InterPro"/>
</dbReference>
<dbReference type="InterPro" id="IPR038109">
    <property type="entry name" value="DNA_bind_recomb_sf"/>
</dbReference>
<dbReference type="InterPro" id="IPR050639">
    <property type="entry name" value="SSR_resolvase"/>
</dbReference>
<evidence type="ECO:0000259" key="2">
    <source>
        <dbReference type="PROSITE" id="PS51737"/>
    </source>
</evidence>
<dbReference type="Gene3D" id="3.90.1750.20">
    <property type="entry name" value="Putative Large Serine Recombinase, Chain B, Domain 2"/>
    <property type="match status" value="1"/>
</dbReference>
<evidence type="ECO:0000256" key="1">
    <source>
        <dbReference type="SAM" id="MobiDB-lite"/>
    </source>
</evidence>
<dbReference type="Proteomes" id="UP000004318">
    <property type="component" value="Unassembled WGS sequence"/>
</dbReference>